<feature type="compositionally biased region" description="Polar residues" evidence="1">
    <location>
        <begin position="51"/>
        <end position="62"/>
    </location>
</feature>
<organism evidence="2 3">
    <name type="scientific">Aspergillus vadensis (strain CBS 113365 / IMI 142717 / IBT 24658)</name>
    <dbReference type="NCBI Taxonomy" id="1448311"/>
    <lineage>
        <taxon>Eukaryota</taxon>
        <taxon>Fungi</taxon>
        <taxon>Dikarya</taxon>
        <taxon>Ascomycota</taxon>
        <taxon>Pezizomycotina</taxon>
        <taxon>Eurotiomycetes</taxon>
        <taxon>Eurotiomycetidae</taxon>
        <taxon>Eurotiales</taxon>
        <taxon>Aspergillaceae</taxon>
        <taxon>Aspergillus</taxon>
        <taxon>Aspergillus subgen. Circumdati</taxon>
    </lineage>
</organism>
<accession>A0A319BTF2</accession>
<sequence>MVKTPRSRSCTHTVVLGIMQWTHRSSGRNPQLQERDLHVVRSQRQWDQEASAVSSRHNSGLSHGNLGENVIC</sequence>
<proteinExistence type="predicted"/>
<keyword evidence="3" id="KW-1185">Reference proteome</keyword>
<dbReference type="EMBL" id="KZ821614">
    <property type="protein sequence ID" value="PYH74749.1"/>
    <property type="molecule type" value="Genomic_DNA"/>
</dbReference>
<feature type="region of interest" description="Disordered" evidence="1">
    <location>
        <begin position="49"/>
        <end position="72"/>
    </location>
</feature>
<dbReference type="Proteomes" id="UP000248405">
    <property type="component" value="Unassembled WGS sequence"/>
</dbReference>
<dbReference type="GeneID" id="37206540"/>
<dbReference type="RefSeq" id="XP_025568543.1">
    <property type="nucleotide sequence ID" value="XM_025701948.1"/>
</dbReference>
<evidence type="ECO:0000313" key="2">
    <source>
        <dbReference type="EMBL" id="PYH74749.1"/>
    </source>
</evidence>
<dbReference type="AlphaFoldDB" id="A0A319BTF2"/>
<reference evidence="2" key="1">
    <citation type="submission" date="2016-12" db="EMBL/GenBank/DDBJ databases">
        <title>The genomes of Aspergillus section Nigri reveals drivers in fungal speciation.</title>
        <authorList>
            <consortium name="DOE Joint Genome Institute"/>
            <person name="Vesth T.C."/>
            <person name="Nybo J."/>
            <person name="Theobald S."/>
            <person name="Brandl J."/>
            <person name="Frisvad J.C."/>
            <person name="Nielsen K.F."/>
            <person name="Lyhne E.K."/>
            <person name="Kogle M.E."/>
            <person name="Kuo A."/>
            <person name="Riley R."/>
            <person name="Clum A."/>
            <person name="Nolan M."/>
            <person name="Lipzen A."/>
            <person name="Salamov A."/>
            <person name="Henrissat B."/>
            <person name="Wiebenga A."/>
            <person name="De Vries R.P."/>
            <person name="Grigoriev I.V."/>
            <person name="Mortensen U.H."/>
            <person name="Andersen M.R."/>
            <person name="Baker S.E."/>
        </authorList>
    </citation>
    <scope>NUCLEOTIDE SEQUENCE [LARGE SCALE GENOMIC DNA]</scope>
    <source>
        <strain evidence="2">CBS 113365</strain>
    </source>
</reference>
<evidence type="ECO:0000313" key="3">
    <source>
        <dbReference type="Proteomes" id="UP000248405"/>
    </source>
</evidence>
<gene>
    <name evidence="2" type="ORF">BO88DRAFT_21366</name>
</gene>
<protein>
    <submittedName>
        <fullName evidence="2">Uncharacterized protein</fullName>
    </submittedName>
</protein>
<evidence type="ECO:0000256" key="1">
    <source>
        <dbReference type="SAM" id="MobiDB-lite"/>
    </source>
</evidence>
<name>A0A319BTF2_ASPVC</name>